<dbReference type="InterPro" id="IPR002018">
    <property type="entry name" value="CarbesteraseB"/>
</dbReference>
<reference evidence="6" key="1">
    <citation type="submission" date="2025-08" db="UniProtKB">
        <authorList>
            <consortium name="Ensembl"/>
        </authorList>
    </citation>
    <scope>IDENTIFICATION</scope>
</reference>
<evidence type="ECO:0000256" key="2">
    <source>
        <dbReference type="ARBA" id="ARBA00010515"/>
    </source>
</evidence>
<feature type="region of interest" description="Disordered" evidence="4">
    <location>
        <begin position="1"/>
        <end position="40"/>
    </location>
</feature>
<dbReference type="InterPro" id="IPR051093">
    <property type="entry name" value="Neuroligin/BSAL"/>
</dbReference>
<keyword evidence="3" id="KW-0732">Signal</keyword>
<feature type="compositionally biased region" description="Acidic residues" evidence="4">
    <location>
        <begin position="28"/>
        <end position="40"/>
    </location>
</feature>
<evidence type="ECO:0000313" key="7">
    <source>
        <dbReference type="Proteomes" id="UP000694388"/>
    </source>
</evidence>
<dbReference type="Ensembl" id="ENSEBUT00000010781.1">
    <property type="protein sequence ID" value="ENSEBUP00000010236.1"/>
    <property type="gene ID" value="ENSEBUG00000006573.1"/>
</dbReference>
<dbReference type="GeneTree" id="ENSGT00940000159300"/>
<dbReference type="GO" id="GO:0016787">
    <property type="term" value="F:hydrolase activity"/>
    <property type="evidence" value="ECO:0007669"/>
    <property type="project" value="InterPro"/>
</dbReference>
<evidence type="ECO:0000256" key="3">
    <source>
        <dbReference type="ARBA" id="ARBA00022729"/>
    </source>
</evidence>
<dbReference type="PROSITE" id="PS00941">
    <property type="entry name" value="CARBOXYLESTERASE_B_2"/>
    <property type="match status" value="1"/>
</dbReference>
<keyword evidence="7" id="KW-1185">Reference proteome</keyword>
<dbReference type="InterPro" id="IPR029058">
    <property type="entry name" value="AB_hydrolase_fold"/>
</dbReference>
<dbReference type="PANTHER" id="PTHR43903">
    <property type="entry name" value="NEUROLIGIN"/>
    <property type="match status" value="1"/>
</dbReference>
<dbReference type="PROSITE" id="PS01173">
    <property type="entry name" value="LIPASE_GDXG_HIS"/>
    <property type="match status" value="1"/>
</dbReference>
<dbReference type="Proteomes" id="UP000694388">
    <property type="component" value="Unplaced"/>
</dbReference>
<organism evidence="6 7">
    <name type="scientific">Eptatretus burgeri</name>
    <name type="common">Inshore hagfish</name>
    <dbReference type="NCBI Taxonomy" id="7764"/>
    <lineage>
        <taxon>Eukaryota</taxon>
        <taxon>Metazoa</taxon>
        <taxon>Chordata</taxon>
        <taxon>Craniata</taxon>
        <taxon>Vertebrata</taxon>
        <taxon>Cyclostomata</taxon>
        <taxon>Myxini</taxon>
        <taxon>Myxiniformes</taxon>
        <taxon>Myxinidae</taxon>
        <taxon>Eptatretinae</taxon>
        <taxon>Eptatretus</taxon>
    </lineage>
</organism>
<dbReference type="InterPro" id="IPR002168">
    <property type="entry name" value="Lipase_GDXG_HIS_AS"/>
</dbReference>
<dbReference type="Gene3D" id="3.40.50.1820">
    <property type="entry name" value="alpha/beta hydrolase"/>
    <property type="match status" value="1"/>
</dbReference>
<dbReference type="InterPro" id="IPR019819">
    <property type="entry name" value="Carboxylesterase_B_CS"/>
</dbReference>
<dbReference type="Pfam" id="PF00135">
    <property type="entry name" value="COesterase"/>
    <property type="match status" value="1"/>
</dbReference>
<feature type="domain" description="Carboxylesterase type B" evidence="5">
    <location>
        <begin position="29"/>
        <end position="105"/>
    </location>
</feature>
<comment type="similarity">
    <text evidence="2">Belongs to the 'GDXG' lipolytic enzyme family.</text>
</comment>
<name>A0A8C4Q5P9_EPTBU</name>
<evidence type="ECO:0000256" key="1">
    <source>
        <dbReference type="ARBA" id="ARBA00005964"/>
    </source>
</evidence>
<proteinExistence type="inferred from homology"/>
<evidence type="ECO:0000313" key="6">
    <source>
        <dbReference type="Ensembl" id="ENSEBUP00000010236.1"/>
    </source>
</evidence>
<evidence type="ECO:0000256" key="4">
    <source>
        <dbReference type="SAM" id="MobiDB-lite"/>
    </source>
</evidence>
<accession>A0A8C4Q5P9</accession>
<sequence>MQLPKGEVLERDGGGEGPWGRAQGAENNTEDEKESDEDWEGDEDCLYLNIYAPATAGPPRDCMVFLHGGGFVTGSARAFDPSILATVGDIIVVTLNYRLGPFGWYK</sequence>
<reference evidence="6" key="2">
    <citation type="submission" date="2025-09" db="UniProtKB">
        <authorList>
            <consortium name="Ensembl"/>
        </authorList>
    </citation>
    <scope>IDENTIFICATION</scope>
</reference>
<dbReference type="SUPFAM" id="SSF53474">
    <property type="entry name" value="alpha/beta-Hydrolases"/>
    <property type="match status" value="1"/>
</dbReference>
<protein>
    <recommendedName>
        <fullName evidence="5">Carboxylesterase type B domain-containing protein</fullName>
    </recommendedName>
</protein>
<evidence type="ECO:0000259" key="5">
    <source>
        <dbReference type="Pfam" id="PF00135"/>
    </source>
</evidence>
<comment type="similarity">
    <text evidence="1">Belongs to the type-B carboxylesterase/lipase family.</text>
</comment>
<dbReference type="OMA" id="PCTEATD"/>
<dbReference type="AlphaFoldDB" id="A0A8C4Q5P9"/>